<evidence type="ECO:0000256" key="1">
    <source>
        <dbReference type="PROSITE-ProRule" id="PRU00050"/>
    </source>
</evidence>
<organism evidence="5 6">
    <name type="scientific">Mucilaginibacter gilvus</name>
    <dbReference type="NCBI Taxonomy" id="2305909"/>
    <lineage>
        <taxon>Bacteria</taxon>
        <taxon>Pseudomonadati</taxon>
        <taxon>Bacteroidota</taxon>
        <taxon>Sphingobacteriia</taxon>
        <taxon>Sphingobacteriales</taxon>
        <taxon>Sphingobacteriaceae</taxon>
        <taxon>Mucilaginibacter</taxon>
    </lineage>
</organism>
<dbReference type="SUPFAM" id="SSF47757">
    <property type="entry name" value="Chemotaxis receptor methyltransferase CheR, N-terminal domain"/>
    <property type="match status" value="1"/>
</dbReference>
<dbReference type="CDD" id="cd16434">
    <property type="entry name" value="CheB-CheR_fusion"/>
    <property type="match status" value="1"/>
</dbReference>
<evidence type="ECO:0008006" key="7">
    <source>
        <dbReference type="Google" id="ProtNLM"/>
    </source>
</evidence>
<dbReference type="SUPFAM" id="SSF52738">
    <property type="entry name" value="Methylesterase CheB, C-terminal domain"/>
    <property type="match status" value="1"/>
</dbReference>
<dbReference type="Gene3D" id="3.40.50.180">
    <property type="entry name" value="Methylesterase CheB, C-terminal domain"/>
    <property type="match status" value="1"/>
</dbReference>
<dbReference type="PANTHER" id="PTHR24422">
    <property type="entry name" value="CHEMOTAXIS PROTEIN METHYLTRANSFERASE"/>
    <property type="match status" value="1"/>
</dbReference>
<dbReference type="Proteomes" id="UP000286701">
    <property type="component" value="Unassembled WGS sequence"/>
</dbReference>
<dbReference type="InterPro" id="IPR022641">
    <property type="entry name" value="CheR_N"/>
</dbReference>
<evidence type="ECO:0000259" key="3">
    <source>
        <dbReference type="PROSITE" id="PS50122"/>
    </source>
</evidence>
<dbReference type="SUPFAM" id="SSF53335">
    <property type="entry name" value="S-adenosyl-L-methionine-dependent methyltransferases"/>
    <property type="match status" value="1"/>
</dbReference>
<dbReference type="PROSITE" id="PS50123">
    <property type="entry name" value="CHER"/>
    <property type="match status" value="1"/>
</dbReference>
<name>A0A3S3VGM3_9SPHI</name>
<keyword evidence="1" id="KW-0145">Chemotaxis</keyword>
<gene>
    <name evidence="5" type="ORF">EPL05_19910</name>
</gene>
<evidence type="ECO:0000313" key="5">
    <source>
        <dbReference type="EMBL" id="RWY47860.1"/>
    </source>
</evidence>
<dbReference type="InterPro" id="IPR022642">
    <property type="entry name" value="CheR_C"/>
</dbReference>
<dbReference type="InterPro" id="IPR035909">
    <property type="entry name" value="CheB_C"/>
</dbReference>
<keyword evidence="6" id="KW-1185">Reference proteome</keyword>
<dbReference type="Pfam" id="PF03705">
    <property type="entry name" value="CheR_N"/>
    <property type="match status" value="1"/>
</dbReference>
<feature type="coiled-coil region" evidence="2">
    <location>
        <begin position="647"/>
        <end position="723"/>
    </location>
</feature>
<evidence type="ECO:0000259" key="4">
    <source>
        <dbReference type="PROSITE" id="PS50123"/>
    </source>
</evidence>
<dbReference type="InterPro" id="IPR035965">
    <property type="entry name" value="PAS-like_dom_sf"/>
</dbReference>
<sequence length="851" mass="96486">MSKLKIAPAEPQKVQFPVVGIGASAGGLEAIKLFLQALPKKTGMAFVFVQHLSPTHVSILPEILERISPIPVVPITDGIALQQDHFYISPENTVVKTVDGMLKLEPAGPKNKKANAIDVLFSSLGSVYQSYAIGVVLSGSLNDGTVGLQIIKSYGGITFAQDEDSAAFESMPKSAVQSGVVDFILPPDEIAKHLVNINHPFNLNFLAINEPESKQEDHDVFKQILTVLRVRRGVDFQYYKSSTLKRRIIRRMALNKIEKPADYLYRLRESKSEQDALYNDMLISVTHFFRDPLTFEMLCSDIFPALVNQKTAANEPLRIWIAGCATGEEAYSMAMCLQEYMGDKASIMKLQIFATDISETAIAKARNGLYRLNELEGLSTSRIQQFFSKMDGHYQVSKTIRDMCVFAHHNLLKDPPFSKIDLISCRNVLIYLEPVLQKRALTTFHYALNESGYLMLGKSESIGTHTDIYSPFRSAEKIYLRKGPPGRFMNVASKTSEQNFRNIDQGEQRGEAKDIYKMADDTMLEKFVPPGLLVNDKFDIIQFRGATDNWLGQPQGKPSFNVLKLARNGLAFELRALLQQAKKSHQPSRKYGIFYQHNDLQHFLNIEVVPLRDQDEQHFLIVFQQASSTGIEPGMFEGGPSHSNANYNASELRIEHLERELIQSRADMRVVSEEQELANEELQSANEELLSGSEELQSLNEELETSKEELQSTNEEIIVINNELLDRNEQLNNSRLYAEAIINTIRDPLLILDKDLKVLRATQGFYKTFMVSERETEGQYLYDLGNKQWDIPALREVLERILPQHKDVKDYEIKWNFQTIGPKTMLLNAYQLDNSQQIILAIKDITRFVKK</sequence>
<dbReference type="InterPro" id="IPR029063">
    <property type="entry name" value="SAM-dependent_MTases_sf"/>
</dbReference>
<reference evidence="5 6" key="1">
    <citation type="submission" date="2019-01" db="EMBL/GenBank/DDBJ databases">
        <title>Mucilaginibacter antarcticum sp. nov., isolated from antarctic soil.</title>
        <authorList>
            <person name="Yan Y.-Q."/>
            <person name="Du Z.-J."/>
        </authorList>
    </citation>
    <scope>NUCLEOTIDE SEQUENCE [LARGE SCALE GENOMIC DNA]</scope>
    <source>
        <strain evidence="5 6">F01003</strain>
    </source>
</reference>
<dbReference type="Pfam" id="PF01739">
    <property type="entry name" value="CheR"/>
    <property type="match status" value="1"/>
</dbReference>
<feature type="domain" description="CheB-type methylesterase" evidence="3">
    <location>
        <begin position="15"/>
        <end position="195"/>
    </location>
</feature>
<dbReference type="GO" id="GO:0008757">
    <property type="term" value="F:S-adenosylmethionine-dependent methyltransferase activity"/>
    <property type="evidence" value="ECO:0007669"/>
    <property type="project" value="InterPro"/>
</dbReference>
<dbReference type="AlphaFoldDB" id="A0A3S3VGM3"/>
<keyword evidence="1" id="KW-0378">Hydrolase</keyword>
<accession>A0A3S3VGM3</accession>
<comment type="caution">
    <text evidence="5">The sequence shown here is derived from an EMBL/GenBank/DDBJ whole genome shotgun (WGS) entry which is preliminary data.</text>
</comment>
<dbReference type="OrthoDB" id="9813151at2"/>
<evidence type="ECO:0000256" key="2">
    <source>
        <dbReference type="SAM" id="Coils"/>
    </source>
</evidence>
<keyword evidence="2" id="KW-0175">Coiled coil</keyword>
<dbReference type="GO" id="GO:0000156">
    <property type="term" value="F:phosphorelay response regulator activity"/>
    <property type="evidence" value="ECO:0007669"/>
    <property type="project" value="InterPro"/>
</dbReference>
<feature type="active site" evidence="1">
    <location>
        <position position="24"/>
    </location>
</feature>
<dbReference type="SMART" id="SM00138">
    <property type="entry name" value="MeTrc"/>
    <property type="match status" value="1"/>
</dbReference>
<proteinExistence type="predicted"/>
<feature type="active site" evidence="1">
    <location>
        <position position="51"/>
    </location>
</feature>
<dbReference type="GO" id="GO:0005737">
    <property type="term" value="C:cytoplasm"/>
    <property type="evidence" value="ECO:0007669"/>
    <property type="project" value="InterPro"/>
</dbReference>
<dbReference type="InterPro" id="IPR050903">
    <property type="entry name" value="Bact_Chemotaxis_MeTrfase"/>
</dbReference>
<dbReference type="Gene3D" id="3.30.450.20">
    <property type="entry name" value="PAS domain"/>
    <property type="match status" value="1"/>
</dbReference>
<dbReference type="RefSeq" id="WP_128535754.1">
    <property type="nucleotide sequence ID" value="NZ_SBIW01000012.1"/>
</dbReference>
<dbReference type="PROSITE" id="PS50122">
    <property type="entry name" value="CHEB"/>
    <property type="match status" value="1"/>
</dbReference>
<feature type="domain" description="CheR-type methyltransferase" evidence="4">
    <location>
        <begin position="221"/>
        <end position="485"/>
    </location>
</feature>
<dbReference type="InterPro" id="IPR000780">
    <property type="entry name" value="CheR_MeTrfase"/>
</dbReference>
<dbReference type="PANTHER" id="PTHR24422:SF27">
    <property type="entry name" value="PROTEIN-GLUTAMATE O-METHYLTRANSFERASE"/>
    <property type="match status" value="1"/>
</dbReference>
<dbReference type="Pfam" id="PF01339">
    <property type="entry name" value="CheB_methylest"/>
    <property type="match status" value="1"/>
</dbReference>
<dbReference type="EMBL" id="SBIW01000012">
    <property type="protein sequence ID" value="RWY47860.1"/>
    <property type="molecule type" value="Genomic_DNA"/>
</dbReference>
<dbReference type="GO" id="GO:0006935">
    <property type="term" value="P:chemotaxis"/>
    <property type="evidence" value="ECO:0007669"/>
    <property type="project" value="UniProtKB-UniRule"/>
</dbReference>
<dbReference type="GO" id="GO:0008984">
    <property type="term" value="F:protein-glutamate methylesterase activity"/>
    <property type="evidence" value="ECO:0007669"/>
    <property type="project" value="InterPro"/>
</dbReference>
<feature type="active site" evidence="1">
    <location>
        <position position="143"/>
    </location>
</feature>
<dbReference type="PRINTS" id="PR00996">
    <property type="entry name" value="CHERMTFRASE"/>
</dbReference>
<evidence type="ECO:0000313" key="6">
    <source>
        <dbReference type="Proteomes" id="UP000286701"/>
    </source>
</evidence>
<dbReference type="Gene3D" id="3.40.50.150">
    <property type="entry name" value="Vaccinia Virus protein VP39"/>
    <property type="match status" value="1"/>
</dbReference>
<dbReference type="SUPFAM" id="SSF55785">
    <property type="entry name" value="PYP-like sensor domain (PAS domain)"/>
    <property type="match status" value="1"/>
</dbReference>
<protein>
    <recommendedName>
        <fullName evidence="7">Chemotaxis protein CheR</fullName>
    </recommendedName>
</protein>
<dbReference type="InterPro" id="IPR000673">
    <property type="entry name" value="Sig_transdc_resp-reg_Me-estase"/>
</dbReference>